<sequence length="279" mass="29481">MSQGVPMVNDGELEQRLGKACEMARSAGNFAAGKFADLGALTVESKGVQDMATEADIETENLLRRAIAEYYPDDAFLGEESCDDFRFQPGQGVWVVDPIDGTQPFISNITSWCIALAYVIDNKTMIGVIYDPVRDEMFAASRGGGAMLNGRPLVTSKATTLADGLVGLGYSNRVEPAETLGPMQRLMEAQGMFHRCGSGALSLAYVAAGRLIGYYEPHMNAWDAVAGALLVREAGGRSNPALERSGVLDKGCAVLAAAEGIYDALLAAVEGDVAVTGLT</sequence>
<feature type="binding site" evidence="8">
    <location>
        <position position="99"/>
    </location>
    <ligand>
        <name>Mg(2+)</name>
        <dbReference type="ChEBI" id="CHEBI:18420"/>
        <label>1</label>
        <note>catalytic</note>
    </ligand>
</feature>
<accession>A0A3L7DWP6</accession>
<keyword evidence="6" id="KW-0805">Transcription regulation</keyword>
<evidence type="ECO:0000256" key="2">
    <source>
        <dbReference type="ARBA" id="ARBA00001946"/>
    </source>
</evidence>
<comment type="caution">
    <text evidence="10">The sequence shown here is derived from an EMBL/GenBank/DDBJ whole genome shotgun (WGS) entry which is preliminary data.</text>
</comment>
<keyword evidence="4 8" id="KW-0479">Metal-binding</keyword>
<feature type="binding site" evidence="8">
    <location>
        <position position="223"/>
    </location>
    <ligand>
        <name>Mg(2+)</name>
        <dbReference type="ChEBI" id="CHEBI:18420"/>
        <label>1</label>
        <note>catalytic</note>
    </ligand>
</feature>
<dbReference type="SUPFAM" id="SSF56655">
    <property type="entry name" value="Carbohydrate phosphatase"/>
    <property type="match status" value="1"/>
</dbReference>
<dbReference type="Proteomes" id="UP000265509">
    <property type="component" value="Unassembled WGS sequence"/>
</dbReference>
<dbReference type="EC" id="3.1.3.25" evidence="9"/>
<dbReference type="Gene3D" id="3.30.540.10">
    <property type="entry name" value="Fructose-1,6-Bisphosphatase, subunit A, domain 1"/>
    <property type="match status" value="1"/>
</dbReference>
<dbReference type="PRINTS" id="PR00377">
    <property type="entry name" value="IMPHPHTASES"/>
</dbReference>
<feature type="binding site" evidence="8">
    <location>
        <position position="100"/>
    </location>
    <ligand>
        <name>Mg(2+)</name>
        <dbReference type="ChEBI" id="CHEBI:18420"/>
        <label>1</label>
        <note>catalytic</note>
    </ligand>
</feature>
<dbReference type="InterPro" id="IPR033942">
    <property type="entry name" value="IMPase"/>
</dbReference>
<keyword evidence="5 9" id="KW-0378">Hydrolase</keyword>
<reference evidence="10 11" key="1">
    <citation type="submission" date="2018-07" db="EMBL/GenBank/DDBJ databases">
        <title>Halioglobus sp. genome submission.</title>
        <authorList>
            <person name="Ye M.-Q."/>
            <person name="Du Z.-J."/>
        </authorList>
    </citation>
    <scope>NUCLEOTIDE SEQUENCE [LARGE SCALE GENOMIC DNA]</scope>
    <source>
        <strain evidence="10 11">U0301</strain>
    </source>
</reference>
<dbReference type="FunFam" id="3.30.540.10:FF:000003">
    <property type="entry name" value="Inositol-1-monophosphatase"/>
    <property type="match status" value="1"/>
</dbReference>
<dbReference type="OrthoDB" id="9785695at2"/>
<evidence type="ECO:0000256" key="3">
    <source>
        <dbReference type="ARBA" id="ARBA00009759"/>
    </source>
</evidence>
<evidence type="ECO:0000256" key="7">
    <source>
        <dbReference type="ARBA" id="ARBA00022842"/>
    </source>
</evidence>
<dbReference type="PRINTS" id="PR01959">
    <property type="entry name" value="SBIMPHPHTASE"/>
</dbReference>
<dbReference type="PROSITE" id="PS00629">
    <property type="entry name" value="IMP_1"/>
    <property type="match status" value="1"/>
</dbReference>
<protein>
    <recommendedName>
        <fullName evidence="9">Inositol-1-monophosphatase</fullName>
        <ecNumber evidence="9">3.1.3.25</ecNumber>
    </recommendedName>
</protein>
<evidence type="ECO:0000313" key="11">
    <source>
        <dbReference type="Proteomes" id="UP000265509"/>
    </source>
</evidence>
<dbReference type="CDD" id="cd01639">
    <property type="entry name" value="IMPase"/>
    <property type="match status" value="1"/>
</dbReference>
<feature type="binding site" evidence="8">
    <location>
        <position position="79"/>
    </location>
    <ligand>
        <name>Mg(2+)</name>
        <dbReference type="ChEBI" id="CHEBI:18420"/>
        <label>1</label>
        <note>catalytic</note>
    </ligand>
</feature>
<dbReference type="GO" id="GO:0046872">
    <property type="term" value="F:metal ion binding"/>
    <property type="evidence" value="ECO:0007669"/>
    <property type="project" value="UniProtKB-KW"/>
</dbReference>
<keyword evidence="7 8" id="KW-0460">Magnesium</keyword>
<keyword evidence="6" id="KW-0804">Transcription</keyword>
<keyword evidence="11" id="KW-1185">Reference proteome</keyword>
<gene>
    <name evidence="10" type="ORF">DWB85_10610</name>
</gene>
<keyword evidence="6" id="KW-0889">Transcription antitermination</keyword>
<proteinExistence type="inferred from homology"/>
<dbReference type="Pfam" id="PF00459">
    <property type="entry name" value="Inositol_P"/>
    <property type="match status" value="1"/>
</dbReference>
<comment type="cofactor">
    <cofactor evidence="2 8 9">
        <name>Mg(2+)</name>
        <dbReference type="ChEBI" id="CHEBI:18420"/>
    </cofactor>
</comment>
<dbReference type="PANTHER" id="PTHR20854">
    <property type="entry name" value="INOSITOL MONOPHOSPHATASE"/>
    <property type="match status" value="1"/>
</dbReference>
<evidence type="ECO:0000256" key="8">
    <source>
        <dbReference type="PIRSR" id="PIRSR600760-2"/>
    </source>
</evidence>
<dbReference type="GO" id="GO:0031564">
    <property type="term" value="P:transcription antitermination"/>
    <property type="evidence" value="ECO:0007669"/>
    <property type="project" value="UniProtKB-KW"/>
</dbReference>
<feature type="binding site" evidence="8">
    <location>
        <position position="97"/>
    </location>
    <ligand>
        <name>Mg(2+)</name>
        <dbReference type="ChEBI" id="CHEBI:18420"/>
        <label>1</label>
        <note>catalytic</note>
    </ligand>
</feature>
<comment type="similarity">
    <text evidence="3 9">Belongs to the inositol monophosphatase superfamily.</text>
</comment>
<dbReference type="AlphaFoldDB" id="A0A3L7DWP6"/>
<dbReference type="GO" id="GO:0008934">
    <property type="term" value="F:inositol monophosphate 1-phosphatase activity"/>
    <property type="evidence" value="ECO:0007669"/>
    <property type="project" value="InterPro"/>
</dbReference>
<dbReference type="Gene3D" id="3.40.190.80">
    <property type="match status" value="1"/>
</dbReference>
<evidence type="ECO:0000256" key="1">
    <source>
        <dbReference type="ARBA" id="ARBA00001033"/>
    </source>
</evidence>
<name>A0A3L7DWP6_9GAMM</name>
<dbReference type="InterPro" id="IPR020583">
    <property type="entry name" value="Inositol_monoP_metal-BS"/>
</dbReference>
<comment type="catalytic activity">
    <reaction evidence="1 9">
        <text>a myo-inositol phosphate + H2O = myo-inositol + phosphate</text>
        <dbReference type="Rhea" id="RHEA:24056"/>
        <dbReference type="ChEBI" id="CHEBI:15377"/>
        <dbReference type="ChEBI" id="CHEBI:17268"/>
        <dbReference type="ChEBI" id="CHEBI:43474"/>
        <dbReference type="ChEBI" id="CHEBI:84139"/>
        <dbReference type="EC" id="3.1.3.25"/>
    </reaction>
</comment>
<dbReference type="PANTHER" id="PTHR20854:SF4">
    <property type="entry name" value="INOSITOL-1-MONOPHOSPHATASE-RELATED"/>
    <property type="match status" value="1"/>
</dbReference>
<dbReference type="EMBL" id="QRAN01000010">
    <property type="protein sequence ID" value="RLQ21734.1"/>
    <property type="molecule type" value="Genomic_DNA"/>
</dbReference>
<evidence type="ECO:0000256" key="6">
    <source>
        <dbReference type="ARBA" id="ARBA00022814"/>
    </source>
</evidence>
<evidence type="ECO:0000313" key="10">
    <source>
        <dbReference type="EMBL" id="RLQ21734.1"/>
    </source>
</evidence>
<dbReference type="InterPro" id="IPR000760">
    <property type="entry name" value="Inositol_monophosphatase-like"/>
</dbReference>
<organism evidence="10 11">
    <name type="scientific">Seongchinamella sediminis</name>
    <dbReference type="NCBI Taxonomy" id="2283635"/>
    <lineage>
        <taxon>Bacteria</taxon>
        <taxon>Pseudomonadati</taxon>
        <taxon>Pseudomonadota</taxon>
        <taxon>Gammaproteobacteria</taxon>
        <taxon>Cellvibrionales</taxon>
        <taxon>Halieaceae</taxon>
        <taxon>Seongchinamella</taxon>
    </lineage>
</organism>
<evidence type="ECO:0000256" key="5">
    <source>
        <dbReference type="ARBA" id="ARBA00022801"/>
    </source>
</evidence>
<dbReference type="InterPro" id="IPR022337">
    <property type="entry name" value="Inositol_monophosphatase_SuhB"/>
</dbReference>
<dbReference type="GO" id="GO:0006020">
    <property type="term" value="P:inositol metabolic process"/>
    <property type="evidence" value="ECO:0007669"/>
    <property type="project" value="TreeGrafter"/>
</dbReference>
<evidence type="ECO:0000256" key="4">
    <source>
        <dbReference type="ARBA" id="ARBA00022723"/>
    </source>
</evidence>
<dbReference type="GO" id="GO:0007165">
    <property type="term" value="P:signal transduction"/>
    <property type="evidence" value="ECO:0007669"/>
    <property type="project" value="TreeGrafter"/>
</dbReference>
<evidence type="ECO:0000256" key="9">
    <source>
        <dbReference type="RuleBase" id="RU364068"/>
    </source>
</evidence>